<reference evidence="2 3" key="1">
    <citation type="journal article" date="2021" name="Commun. Biol.">
        <title>The genome of Shorea leprosula (Dipterocarpaceae) highlights the ecological relevance of drought in aseasonal tropical rainforests.</title>
        <authorList>
            <person name="Ng K.K.S."/>
            <person name="Kobayashi M.J."/>
            <person name="Fawcett J.A."/>
            <person name="Hatakeyama M."/>
            <person name="Paape T."/>
            <person name="Ng C.H."/>
            <person name="Ang C.C."/>
            <person name="Tnah L.H."/>
            <person name="Lee C.T."/>
            <person name="Nishiyama T."/>
            <person name="Sese J."/>
            <person name="O'Brien M.J."/>
            <person name="Copetti D."/>
            <person name="Mohd Noor M.I."/>
            <person name="Ong R.C."/>
            <person name="Putra M."/>
            <person name="Sireger I.Z."/>
            <person name="Indrioko S."/>
            <person name="Kosugi Y."/>
            <person name="Izuno A."/>
            <person name="Isagi Y."/>
            <person name="Lee S.L."/>
            <person name="Shimizu K.K."/>
        </authorList>
    </citation>
    <scope>NUCLEOTIDE SEQUENCE [LARGE SCALE GENOMIC DNA]</scope>
    <source>
        <strain evidence="2">214</strain>
    </source>
</reference>
<evidence type="ECO:0000313" key="3">
    <source>
        <dbReference type="Proteomes" id="UP001054252"/>
    </source>
</evidence>
<comment type="caution">
    <text evidence="2">The sequence shown here is derived from an EMBL/GenBank/DDBJ whole genome shotgun (WGS) entry which is preliminary data.</text>
</comment>
<proteinExistence type="predicted"/>
<dbReference type="AlphaFoldDB" id="A0AAV5MFL0"/>
<evidence type="ECO:0000256" key="1">
    <source>
        <dbReference type="SAM" id="MobiDB-lite"/>
    </source>
</evidence>
<dbReference type="Proteomes" id="UP001054252">
    <property type="component" value="Unassembled WGS sequence"/>
</dbReference>
<gene>
    <name evidence="2" type="ORF">SLEP1_g55139</name>
</gene>
<evidence type="ECO:0000313" key="2">
    <source>
        <dbReference type="EMBL" id="GKV48315.1"/>
    </source>
</evidence>
<sequence>MKGDTEESGRKKEMDDWRRSVKNEGRKGEKGKKEEKKKGIGEGRREKVLQKRELGEEELNDGVEEYEWRKRRGSGEGDEEDKEQQETLQKLVCWESVSELKRFLHNNRDIISPQMLDSALKHAITCGRKKMARYLYREIPLDFLRGDSGFFLLERCITKGMFDIALDLLHQFPEWAFKHSSISTPIILTLAETLPPFLRLNELGSWGRWIYELLFASGCLSFPAYIRV</sequence>
<organism evidence="2 3">
    <name type="scientific">Rubroshorea leprosula</name>
    <dbReference type="NCBI Taxonomy" id="152421"/>
    <lineage>
        <taxon>Eukaryota</taxon>
        <taxon>Viridiplantae</taxon>
        <taxon>Streptophyta</taxon>
        <taxon>Embryophyta</taxon>
        <taxon>Tracheophyta</taxon>
        <taxon>Spermatophyta</taxon>
        <taxon>Magnoliopsida</taxon>
        <taxon>eudicotyledons</taxon>
        <taxon>Gunneridae</taxon>
        <taxon>Pentapetalae</taxon>
        <taxon>rosids</taxon>
        <taxon>malvids</taxon>
        <taxon>Malvales</taxon>
        <taxon>Dipterocarpaceae</taxon>
        <taxon>Rubroshorea</taxon>
    </lineage>
</organism>
<keyword evidence="3" id="KW-1185">Reference proteome</keyword>
<feature type="region of interest" description="Disordered" evidence="1">
    <location>
        <begin position="1"/>
        <end position="59"/>
    </location>
</feature>
<dbReference type="EMBL" id="BPVZ01000253">
    <property type="protein sequence ID" value="GKV48315.1"/>
    <property type="molecule type" value="Genomic_DNA"/>
</dbReference>
<name>A0AAV5MFL0_9ROSI</name>
<protein>
    <submittedName>
        <fullName evidence="2">Uncharacterized protein</fullName>
    </submittedName>
</protein>
<feature type="compositionally biased region" description="Basic and acidic residues" evidence="1">
    <location>
        <begin position="1"/>
        <end position="54"/>
    </location>
</feature>
<accession>A0AAV5MFL0</accession>